<dbReference type="CDD" id="cd01650">
    <property type="entry name" value="RT_nLTR_like"/>
    <property type="match status" value="1"/>
</dbReference>
<sequence length="446" mass="51340">MVQPPYDAKTRRKPRFVGRKPGAVELKDFRPISLIGGVYKIISKLITERLKTVIGKLVDEHQMAFLKGRQILDASLLTNEPVDSRVKQKQPGILCKLDIEKAYDHVNWNFLLKILKDMGFGEQQNANRWVKGFSAQTGRGEDLEVSHLFYADDALIFCEAETSQIKHLRAILTIFEGISGLHVNWLKSHISPINQVGNLQDLAVILGCQVDSLPTKYFGLPLGAKNKELEVWSGVLERCENKQSRWKSQYLSLGGRLTLTKSVLDGMPTYMMSLFSIPKSIEKKLNRVRRAFLWQGNKEKRGYNLVKWDEPTLNTQQGGLNLKNLSKQNTSLLQKWLWRFSSEERAIWRRFIAGKYGLLNHWTTEEVAGTFGCSVWKTIRRLWPYFNNNMSITVGNGLKTDFWNEVWIGEDSLRNSFSHLYILSTQRNVYPKLGVNRDGTLFFEEH</sequence>
<accession>A0AAF0QMS0</accession>
<dbReference type="EMBL" id="CP133615">
    <property type="protein sequence ID" value="WMV26757.1"/>
    <property type="molecule type" value="Genomic_DNA"/>
</dbReference>
<name>A0AAF0QMS0_SOLVR</name>
<feature type="domain" description="Reverse transcriptase" evidence="1">
    <location>
        <begin position="20"/>
        <end position="131"/>
    </location>
</feature>
<dbReference type="Proteomes" id="UP001234989">
    <property type="component" value="Chromosome 4"/>
</dbReference>
<dbReference type="Pfam" id="PF00078">
    <property type="entry name" value="RVT_1"/>
    <property type="match status" value="1"/>
</dbReference>
<dbReference type="PANTHER" id="PTHR33116">
    <property type="entry name" value="REVERSE TRANSCRIPTASE ZINC-BINDING DOMAIN-CONTAINING PROTEIN-RELATED-RELATED"/>
    <property type="match status" value="1"/>
</dbReference>
<gene>
    <name evidence="2" type="ORF">MTR67_020142</name>
</gene>
<proteinExistence type="predicted"/>
<dbReference type="AlphaFoldDB" id="A0AAF0QMS0"/>
<keyword evidence="3" id="KW-1185">Reference proteome</keyword>
<protein>
    <recommendedName>
        <fullName evidence="1">Reverse transcriptase domain-containing protein</fullName>
    </recommendedName>
</protein>
<evidence type="ECO:0000313" key="3">
    <source>
        <dbReference type="Proteomes" id="UP001234989"/>
    </source>
</evidence>
<dbReference type="SUPFAM" id="SSF56672">
    <property type="entry name" value="DNA/RNA polymerases"/>
    <property type="match status" value="1"/>
</dbReference>
<dbReference type="InterPro" id="IPR000477">
    <property type="entry name" value="RT_dom"/>
</dbReference>
<evidence type="ECO:0000259" key="1">
    <source>
        <dbReference type="Pfam" id="PF00078"/>
    </source>
</evidence>
<organism evidence="2 3">
    <name type="scientific">Solanum verrucosum</name>
    <dbReference type="NCBI Taxonomy" id="315347"/>
    <lineage>
        <taxon>Eukaryota</taxon>
        <taxon>Viridiplantae</taxon>
        <taxon>Streptophyta</taxon>
        <taxon>Embryophyta</taxon>
        <taxon>Tracheophyta</taxon>
        <taxon>Spermatophyta</taxon>
        <taxon>Magnoliopsida</taxon>
        <taxon>eudicotyledons</taxon>
        <taxon>Gunneridae</taxon>
        <taxon>Pentapetalae</taxon>
        <taxon>asterids</taxon>
        <taxon>lamiids</taxon>
        <taxon>Solanales</taxon>
        <taxon>Solanaceae</taxon>
        <taxon>Solanoideae</taxon>
        <taxon>Solaneae</taxon>
        <taxon>Solanum</taxon>
    </lineage>
</organism>
<evidence type="ECO:0000313" key="2">
    <source>
        <dbReference type="EMBL" id="WMV26757.1"/>
    </source>
</evidence>
<reference evidence="2" key="1">
    <citation type="submission" date="2023-08" db="EMBL/GenBank/DDBJ databases">
        <title>A de novo genome assembly of Solanum verrucosum Schlechtendal, a Mexican diploid species geographically isolated from the other diploid A-genome species in potato relatives.</title>
        <authorList>
            <person name="Hosaka K."/>
        </authorList>
    </citation>
    <scope>NUCLEOTIDE SEQUENCE</scope>
    <source>
        <tissue evidence="2">Young leaves</tissue>
    </source>
</reference>
<dbReference type="InterPro" id="IPR043502">
    <property type="entry name" value="DNA/RNA_pol_sf"/>
</dbReference>
<dbReference type="PANTHER" id="PTHR33116:SF78">
    <property type="entry name" value="OS12G0587133 PROTEIN"/>
    <property type="match status" value="1"/>
</dbReference>